<evidence type="ECO:0008006" key="4">
    <source>
        <dbReference type="Google" id="ProtNLM"/>
    </source>
</evidence>
<dbReference type="Proteomes" id="UP000198211">
    <property type="component" value="Unassembled WGS sequence"/>
</dbReference>
<dbReference type="OrthoDB" id="157293at2759"/>
<sequence>MHLFNFITLASSLAVSLSNAYSMRGMELNAVAHPTVQYYVHVVANGEECDYPDKTLPMCANKNFVCRMKPGQEMYATAPSCLRYDPSNMQDNPYENEESAVAPWGKCNLTAERNRKNGDPPVCQRDFTCLCLHGGSENCICAPPDAVDDANGAAKCGSAMTTCTADKYCHYLENGGMECGQKPYYL</sequence>
<dbReference type="EMBL" id="NBNE01008540">
    <property type="protein sequence ID" value="OWY99379.1"/>
    <property type="molecule type" value="Genomic_DNA"/>
</dbReference>
<keyword evidence="1" id="KW-0732">Signal</keyword>
<organism evidence="2 3">
    <name type="scientific">Phytophthora megakarya</name>
    <dbReference type="NCBI Taxonomy" id="4795"/>
    <lineage>
        <taxon>Eukaryota</taxon>
        <taxon>Sar</taxon>
        <taxon>Stramenopiles</taxon>
        <taxon>Oomycota</taxon>
        <taxon>Peronosporomycetes</taxon>
        <taxon>Peronosporales</taxon>
        <taxon>Peronosporaceae</taxon>
        <taxon>Phytophthora</taxon>
    </lineage>
</organism>
<keyword evidence="3" id="KW-1185">Reference proteome</keyword>
<reference evidence="3" key="1">
    <citation type="submission" date="2017-03" db="EMBL/GenBank/DDBJ databases">
        <title>Phytopthora megakarya and P. palmivora, two closely related causual agents of cacao black pod achieved similar genome size and gene model numbers by different mechanisms.</title>
        <authorList>
            <person name="Ali S."/>
            <person name="Shao J."/>
            <person name="Larry D.J."/>
            <person name="Kronmiller B."/>
            <person name="Shen D."/>
            <person name="Strem M.D."/>
            <person name="Melnick R.L."/>
            <person name="Guiltinan M.J."/>
            <person name="Tyler B.M."/>
            <person name="Meinhardt L.W."/>
            <person name="Bailey B.A."/>
        </authorList>
    </citation>
    <scope>NUCLEOTIDE SEQUENCE [LARGE SCALE GENOMIC DNA]</scope>
    <source>
        <strain evidence="3">zdho120</strain>
    </source>
</reference>
<evidence type="ECO:0000313" key="3">
    <source>
        <dbReference type="Proteomes" id="UP000198211"/>
    </source>
</evidence>
<feature type="chain" id="PRO_5012691535" description="Cysteine-rich protein" evidence="1">
    <location>
        <begin position="21"/>
        <end position="186"/>
    </location>
</feature>
<protein>
    <recommendedName>
        <fullName evidence="4">Cysteine-rich protein</fullName>
    </recommendedName>
</protein>
<gene>
    <name evidence="2" type="ORF">PHMEG_00029620</name>
</gene>
<evidence type="ECO:0000256" key="1">
    <source>
        <dbReference type="SAM" id="SignalP"/>
    </source>
</evidence>
<evidence type="ECO:0000313" key="2">
    <source>
        <dbReference type="EMBL" id="OWY99379.1"/>
    </source>
</evidence>
<proteinExistence type="predicted"/>
<comment type="caution">
    <text evidence="2">The sequence shown here is derived from an EMBL/GenBank/DDBJ whole genome shotgun (WGS) entry which is preliminary data.</text>
</comment>
<feature type="signal peptide" evidence="1">
    <location>
        <begin position="1"/>
        <end position="20"/>
    </location>
</feature>
<accession>A0A225V4P3</accession>
<name>A0A225V4P3_9STRA</name>
<dbReference type="AlphaFoldDB" id="A0A225V4P3"/>